<dbReference type="SUPFAM" id="SSF52402">
    <property type="entry name" value="Adenine nucleotide alpha hydrolases-like"/>
    <property type="match status" value="1"/>
</dbReference>
<dbReference type="InterPro" id="IPR004511">
    <property type="entry name" value="PAPS/APS_Rdtase"/>
</dbReference>
<dbReference type="EMBL" id="UINC01037970">
    <property type="protein sequence ID" value="SVB34270.1"/>
    <property type="molecule type" value="Genomic_DNA"/>
</dbReference>
<dbReference type="PANTHER" id="PTHR46509:SF1">
    <property type="entry name" value="PHOSPHOADENOSINE PHOSPHOSULFATE REDUCTASE"/>
    <property type="match status" value="1"/>
</dbReference>
<dbReference type="NCBIfam" id="TIGR00434">
    <property type="entry name" value="cysH"/>
    <property type="match status" value="1"/>
</dbReference>
<accession>A0A382D784</accession>
<evidence type="ECO:0000313" key="5">
    <source>
        <dbReference type="EMBL" id="SVB34270.1"/>
    </source>
</evidence>
<dbReference type="InterPro" id="IPR002500">
    <property type="entry name" value="PAPS_reduct_dom"/>
</dbReference>
<dbReference type="HAMAP" id="MF_00063">
    <property type="entry name" value="CysH"/>
    <property type="match status" value="1"/>
</dbReference>
<name>A0A382D784_9ZZZZ</name>
<dbReference type="NCBIfam" id="NF002537">
    <property type="entry name" value="PRK02090.1"/>
    <property type="match status" value="1"/>
</dbReference>
<comment type="similarity">
    <text evidence="1">Belongs to the PAPS reductase family. CysH subfamily.</text>
</comment>
<dbReference type="Gene3D" id="3.40.50.620">
    <property type="entry name" value="HUPs"/>
    <property type="match status" value="1"/>
</dbReference>
<dbReference type="GO" id="GO:0019379">
    <property type="term" value="P:sulfate assimilation, phosphoadenylyl sulfate reduction by phosphoadenylyl-sulfate reductase (thioredoxin)"/>
    <property type="evidence" value="ECO:0007669"/>
    <property type="project" value="InterPro"/>
</dbReference>
<evidence type="ECO:0000256" key="3">
    <source>
        <dbReference type="ARBA" id="ARBA00024327"/>
    </source>
</evidence>
<feature type="non-terminal residue" evidence="5">
    <location>
        <position position="245"/>
    </location>
</feature>
<keyword evidence="2" id="KW-0560">Oxidoreductase</keyword>
<gene>
    <name evidence="5" type="ORF">METZ01_LOCUS187124</name>
</gene>
<dbReference type="PANTHER" id="PTHR46509">
    <property type="entry name" value="PHOSPHOADENOSINE PHOSPHOSULFATE REDUCTASE"/>
    <property type="match status" value="1"/>
</dbReference>
<dbReference type="CDD" id="cd23945">
    <property type="entry name" value="PAPS_reductase"/>
    <property type="match status" value="1"/>
</dbReference>
<dbReference type="InterPro" id="IPR014729">
    <property type="entry name" value="Rossmann-like_a/b/a_fold"/>
</dbReference>
<evidence type="ECO:0000259" key="4">
    <source>
        <dbReference type="Pfam" id="PF01507"/>
    </source>
</evidence>
<evidence type="ECO:0000256" key="2">
    <source>
        <dbReference type="ARBA" id="ARBA00023002"/>
    </source>
</evidence>
<comment type="pathway">
    <text evidence="3">Sulfur metabolism; hydrogen sulfide biosynthesis; sulfite from sulfate.</text>
</comment>
<sequence length="245" mass="28179">MNSTASQYVKNINVDQYRKNPEGFLKWIVEKLPNDKVIMGTGFGPPGIVLLDILFKVTNNISVFYIDTGFLFEQTYDLKNKLEERYGFKFLRFSTELTPEAQGKQYGENLWENDPDACCNLRKVLPMKDALADYDFWITGIRKKQTTVRASAGLVELEPRFSVIKMNPLINWTHDEVWNYIKEHDLPYNELHDRNYPSIGCKQCTSPVCSGDDERSGRWNGTNKIECGLHKSTTISSNETKTKAN</sequence>
<feature type="domain" description="Phosphoadenosine phosphosulphate reductase" evidence="4">
    <location>
        <begin position="37"/>
        <end position="207"/>
    </location>
</feature>
<dbReference type="Pfam" id="PF01507">
    <property type="entry name" value="PAPS_reduct"/>
    <property type="match status" value="1"/>
</dbReference>
<dbReference type="PIRSF" id="PIRSF000857">
    <property type="entry name" value="PAPS_reductase"/>
    <property type="match status" value="1"/>
</dbReference>
<proteinExistence type="inferred from homology"/>
<dbReference type="GO" id="GO:0004604">
    <property type="term" value="F:phosphoadenylyl-sulfate reductase (thioredoxin) activity"/>
    <property type="evidence" value="ECO:0007669"/>
    <property type="project" value="InterPro"/>
</dbReference>
<evidence type="ECO:0000256" key="1">
    <source>
        <dbReference type="ARBA" id="ARBA00009732"/>
    </source>
</evidence>
<dbReference type="AlphaFoldDB" id="A0A382D784"/>
<dbReference type="GO" id="GO:0005737">
    <property type="term" value="C:cytoplasm"/>
    <property type="evidence" value="ECO:0007669"/>
    <property type="project" value="TreeGrafter"/>
</dbReference>
<organism evidence="5">
    <name type="scientific">marine metagenome</name>
    <dbReference type="NCBI Taxonomy" id="408172"/>
    <lineage>
        <taxon>unclassified sequences</taxon>
        <taxon>metagenomes</taxon>
        <taxon>ecological metagenomes</taxon>
    </lineage>
</organism>
<protein>
    <recommendedName>
        <fullName evidence="4">Phosphoadenosine phosphosulphate reductase domain-containing protein</fullName>
    </recommendedName>
</protein>
<reference evidence="5" key="1">
    <citation type="submission" date="2018-05" db="EMBL/GenBank/DDBJ databases">
        <authorList>
            <person name="Lanie J.A."/>
            <person name="Ng W.-L."/>
            <person name="Kazmierczak K.M."/>
            <person name="Andrzejewski T.M."/>
            <person name="Davidsen T.M."/>
            <person name="Wayne K.J."/>
            <person name="Tettelin H."/>
            <person name="Glass J.I."/>
            <person name="Rusch D."/>
            <person name="Podicherti R."/>
            <person name="Tsui H.-C.T."/>
            <person name="Winkler M.E."/>
        </authorList>
    </citation>
    <scope>NUCLEOTIDE SEQUENCE</scope>
</reference>